<comment type="caution">
    <text evidence="1">The sequence shown here is derived from an EMBL/GenBank/DDBJ whole genome shotgun (WGS) entry which is preliminary data.</text>
</comment>
<dbReference type="STRING" id="993070.AS031_04695"/>
<keyword evidence="2" id="KW-1185">Reference proteome</keyword>
<reference evidence="1 2" key="1">
    <citation type="journal article" date="2014" name="Arch. Microbiol.">
        <title>Arthrobacter enclensis sp. nov., isolated from sediment sample.</title>
        <authorList>
            <person name="Dastager S.G."/>
            <person name="Liu Q."/>
            <person name="Tang S.K."/>
            <person name="Krishnamurthi S."/>
            <person name="Lee J.C."/>
            <person name="Li W.J."/>
        </authorList>
    </citation>
    <scope>NUCLEOTIDE SEQUENCE [LARGE SCALE GENOMIC DNA]</scope>
    <source>
        <strain evidence="1 2">NIO-1008</strain>
    </source>
</reference>
<sequence>MTELTGPEEPAAQPSPDWPVLDAAAISDSAVSQALAALDGLPGTPVEHHEETYALLHDGLLAALDSPGTEGGTA</sequence>
<dbReference type="Proteomes" id="UP000053199">
    <property type="component" value="Unassembled WGS sequence"/>
</dbReference>
<accession>A0A0V8IRH9</accession>
<name>A0A0V8IRH9_9MICC</name>
<protein>
    <submittedName>
        <fullName evidence="1">Uncharacterized protein</fullName>
    </submittedName>
</protein>
<dbReference type="AlphaFoldDB" id="A0A0V8IRH9"/>
<dbReference type="OrthoDB" id="4953139at2"/>
<proteinExistence type="predicted"/>
<dbReference type="RefSeq" id="WP_058266997.1">
    <property type="nucleotide sequence ID" value="NZ_FMAZ01000002.1"/>
</dbReference>
<evidence type="ECO:0000313" key="1">
    <source>
        <dbReference type="EMBL" id="KSU77400.1"/>
    </source>
</evidence>
<organism evidence="1 2">
    <name type="scientific">Pseudarthrobacter enclensis</name>
    <dbReference type="NCBI Taxonomy" id="993070"/>
    <lineage>
        <taxon>Bacteria</taxon>
        <taxon>Bacillati</taxon>
        <taxon>Actinomycetota</taxon>
        <taxon>Actinomycetes</taxon>
        <taxon>Micrococcales</taxon>
        <taxon>Micrococcaceae</taxon>
        <taxon>Pseudarthrobacter</taxon>
    </lineage>
</organism>
<dbReference type="EMBL" id="LNQM01000002">
    <property type="protein sequence ID" value="KSU77400.1"/>
    <property type="molecule type" value="Genomic_DNA"/>
</dbReference>
<evidence type="ECO:0000313" key="2">
    <source>
        <dbReference type="Proteomes" id="UP000053199"/>
    </source>
</evidence>
<gene>
    <name evidence="1" type="ORF">AS031_04695</name>
</gene>